<feature type="transmembrane region" description="Helical" evidence="6">
    <location>
        <begin position="7"/>
        <end position="31"/>
    </location>
</feature>
<keyword evidence="2" id="KW-1003">Cell membrane</keyword>
<proteinExistence type="predicted"/>
<gene>
    <name evidence="8" type="ORF">HWN40_02365</name>
</gene>
<dbReference type="InterPro" id="IPR027379">
    <property type="entry name" value="CLS_N"/>
</dbReference>
<dbReference type="Proteomes" id="UP000509594">
    <property type="component" value="Chromosome"/>
</dbReference>
<reference evidence="8 9" key="1">
    <citation type="submission" date="2020-06" db="EMBL/GenBank/DDBJ databases">
        <title>Methanolobus halotolerans sp. nov., isolated from a saline lake Tus in Siberia.</title>
        <authorList>
            <person name="Shen Y."/>
            <person name="Chen S.-C."/>
            <person name="Lai M.-C."/>
            <person name="Huang H.-H."/>
            <person name="Chiu H.-H."/>
            <person name="Tang S.-L."/>
            <person name="Rogozin D.Y."/>
            <person name="Degermendzhy A.G."/>
        </authorList>
    </citation>
    <scope>NUCLEOTIDE SEQUENCE [LARGE SCALE GENOMIC DNA]</scope>
    <source>
        <strain evidence="8 9">DSM 21339</strain>
    </source>
</reference>
<organism evidence="8 9">
    <name type="scientific">Methanolobus zinderi</name>
    <dbReference type="NCBI Taxonomy" id="536044"/>
    <lineage>
        <taxon>Archaea</taxon>
        <taxon>Methanobacteriati</taxon>
        <taxon>Methanobacteriota</taxon>
        <taxon>Stenosarchaea group</taxon>
        <taxon>Methanomicrobia</taxon>
        <taxon>Methanosarcinales</taxon>
        <taxon>Methanosarcinaceae</taxon>
        <taxon>Methanolobus</taxon>
    </lineage>
</organism>
<dbReference type="RefSeq" id="WP_176964253.1">
    <property type="nucleotide sequence ID" value="NZ_CP058215.1"/>
</dbReference>
<evidence type="ECO:0000313" key="9">
    <source>
        <dbReference type="Proteomes" id="UP000509594"/>
    </source>
</evidence>
<dbReference type="GO" id="GO:0005886">
    <property type="term" value="C:plasma membrane"/>
    <property type="evidence" value="ECO:0007669"/>
    <property type="project" value="UniProtKB-SubCell"/>
</dbReference>
<name>A0A7D5J7R2_9EURY</name>
<keyword evidence="3 6" id="KW-0812">Transmembrane</keyword>
<evidence type="ECO:0000256" key="4">
    <source>
        <dbReference type="ARBA" id="ARBA00022989"/>
    </source>
</evidence>
<dbReference type="Pfam" id="PF13396">
    <property type="entry name" value="PLDc_N"/>
    <property type="match status" value="1"/>
</dbReference>
<evidence type="ECO:0000256" key="6">
    <source>
        <dbReference type="SAM" id="Phobius"/>
    </source>
</evidence>
<evidence type="ECO:0000256" key="1">
    <source>
        <dbReference type="ARBA" id="ARBA00004651"/>
    </source>
</evidence>
<evidence type="ECO:0000259" key="7">
    <source>
        <dbReference type="Pfam" id="PF13396"/>
    </source>
</evidence>
<evidence type="ECO:0000256" key="5">
    <source>
        <dbReference type="ARBA" id="ARBA00023136"/>
    </source>
</evidence>
<dbReference type="KEGG" id="mzi:HWN40_02365"/>
<dbReference type="EMBL" id="CP058215">
    <property type="protein sequence ID" value="QLC49190.1"/>
    <property type="molecule type" value="Genomic_DNA"/>
</dbReference>
<dbReference type="GeneID" id="55820482"/>
<feature type="transmembrane region" description="Helical" evidence="6">
    <location>
        <begin position="47"/>
        <end position="67"/>
    </location>
</feature>
<evidence type="ECO:0000256" key="3">
    <source>
        <dbReference type="ARBA" id="ARBA00022692"/>
    </source>
</evidence>
<keyword evidence="5 6" id="KW-0472">Membrane</keyword>
<keyword evidence="4 6" id="KW-1133">Transmembrane helix</keyword>
<dbReference type="OrthoDB" id="137139at2157"/>
<accession>A0A7D5J7R2</accession>
<dbReference type="AlphaFoldDB" id="A0A7D5J7R2"/>
<protein>
    <submittedName>
        <fullName evidence="8">PLDc_N domain-containing protein</fullName>
    </submittedName>
</protein>
<feature type="domain" description="Cardiolipin synthase N-terminal" evidence="7">
    <location>
        <begin position="26"/>
        <end position="69"/>
    </location>
</feature>
<comment type="subcellular location">
    <subcellularLocation>
        <location evidence="1">Cell membrane</location>
        <topology evidence="1">Multi-pass membrane protein</topology>
    </subcellularLocation>
</comment>
<keyword evidence="9" id="KW-1185">Reference proteome</keyword>
<evidence type="ECO:0000313" key="8">
    <source>
        <dbReference type="EMBL" id="QLC49190.1"/>
    </source>
</evidence>
<sequence length="78" mass="9198">MIDSLFIGIPFLMVFLFFGIGIVGTIFWIWMLVDCAMKEPSQGNDKLIWVIIILFTHLLGALLYFFVRRPQRIREYGR</sequence>
<evidence type="ECO:0000256" key="2">
    <source>
        <dbReference type="ARBA" id="ARBA00022475"/>
    </source>
</evidence>